<comment type="caution">
    <text evidence="3">The sequence shown here is derived from an EMBL/GenBank/DDBJ whole genome shotgun (WGS) entry which is preliminary data.</text>
</comment>
<evidence type="ECO:0000256" key="2">
    <source>
        <dbReference type="SAM" id="Phobius"/>
    </source>
</evidence>
<feature type="transmembrane region" description="Helical" evidence="2">
    <location>
        <begin position="177"/>
        <end position="199"/>
    </location>
</feature>
<keyword evidence="4" id="KW-1185">Reference proteome</keyword>
<feature type="region of interest" description="Disordered" evidence="1">
    <location>
        <begin position="218"/>
        <end position="238"/>
    </location>
</feature>
<keyword evidence="2" id="KW-0472">Membrane</keyword>
<dbReference type="AlphaFoldDB" id="A0ABD3X793"/>
<dbReference type="EMBL" id="JBJQND010000003">
    <property type="protein sequence ID" value="KAL3882107.1"/>
    <property type="molecule type" value="Genomic_DNA"/>
</dbReference>
<accession>A0ABD3X793</accession>
<evidence type="ECO:0000256" key="1">
    <source>
        <dbReference type="SAM" id="MobiDB-lite"/>
    </source>
</evidence>
<gene>
    <name evidence="3" type="ORF">ACJMK2_028478</name>
</gene>
<sequence>MVIQSSDYITTVVFFTLTEHGSLHPLDCESTTRDTTTSTYNPISILNSTSSIIRQKTGPTFGFTSSYGSTSMKQSSSQSQSVSSITGYTSRKQISSSITGYTSSSTVHYDSQSQNSSGITGYTSSSTIPYDSQSQDSSSNIGYKSSITVHYSSQGQGPGYSSLQLEQQKKDVPSNTLAVGLGIGLGILALLGTLITLLYRYFSEKNKVSDFTGIYGFPPETPRQSDRSGKSTFRQNMA</sequence>
<evidence type="ECO:0000313" key="3">
    <source>
        <dbReference type="EMBL" id="KAL3882107.1"/>
    </source>
</evidence>
<organism evidence="3 4">
    <name type="scientific">Sinanodonta woodiana</name>
    <name type="common">Chinese pond mussel</name>
    <name type="synonym">Anodonta woodiana</name>
    <dbReference type="NCBI Taxonomy" id="1069815"/>
    <lineage>
        <taxon>Eukaryota</taxon>
        <taxon>Metazoa</taxon>
        <taxon>Spiralia</taxon>
        <taxon>Lophotrochozoa</taxon>
        <taxon>Mollusca</taxon>
        <taxon>Bivalvia</taxon>
        <taxon>Autobranchia</taxon>
        <taxon>Heteroconchia</taxon>
        <taxon>Palaeoheterodonta</taxon>
        <taxon>Unionida</taxon>
        <taxon>Unionoidea</taxon>
        <taxon>Unionidae</taxon>
        <taxon>Unioninae</taxon>
        <taxon>Sinanodonta</taxon>
    </lineage>
</organism>
<keyword evidence="2" id="KW-1133">Transmembrane helix</keyword>
<protein>
    <submittedName>
        <fullName evidence="3">Uncharacterized protein</fullName>
    </submittedName>
</protein>
<name>A0ABD3X793_SINWO</name>
<dbReference type="Proteomes" id="UP001634394">
    <property type="component" value="Unassembled WGS sequence"/>
</dbReference>
<evidence type="ECO:0000313" key="4">
    <source>
        <dbReference type="Proteomes" id="UP001634394"/>
    </source>
</evidence>
<proteinExistence type="predicted"/>
<reference evidence="3 4" key="1">
    <citation type="submission" date="2024-11" db="EMBL/GenBank/DDBJ databases">
        <title>Chromosome-level genome assembly of the freshwater bivalve Anodonta woodiana.</title>
        <authorList>
            <person name="Chen X."/>
        </authorList>
    </citation>
    <scope>NUCLEOTIDE SEQUENCE [LARGE SCALE GENOMIC DNA]</scope>
    <source>
        <strain evidence="3">MN2024</strain>
        <tissue evidence="3">Gills</tissue>
    </source>
</reference>
<keyword evidence="2" id="KW-0812">Transmembrane</keyword>